<dbReference type="Proteomes" id="UP000643403">
    <property type="component" value="Unassembled WGS sequence"/>
</dbReference>
<accession>A0ABQ3C351</accession>
<proteinExistence type="predicted"/>
<dbReference type="EMBL" id="BMXY01000002">
    <property type="protein sequence ID" value="GGZ65145.1"/>
    <property type="molecule type" value="Genomic_DNA"/>
</dbReference>
<dbReference type="PROSITE" id="PS51186">
    <property type="entry name" value="GNAT"/>
    <property type="match status" value="1"/>
</dbReference>
<dbReference type="InterPro" id="IPR000182">
    <property type="entry name" value="GNAT_dom"/>
</dbReference>
<keyword evidence="1" id="KW-0808">Transferase</keyword>
<organism evidence="4 5">
    <name type="scientific">Cognatilysobacter xinjiangensis</name>
    <dbReference type="NCBI Taxonomy" id="546892"/>
    <lineage>
        <taxon>Bacteria</taxon>
        <taxon>Pseudomonadati</taxon>
        <taxon>Pseudomonadota</taxon>
        <taxon>Gammaproteobacteria</taxon>
        <taxon>Lysobacterales</taxon>
        <taxon>Lysobacteraceae</taxon>
        <taxon>Cognatilysobacter</taxon>
    </lineage>
</organism>
<keyword evidence="2" id="KW-0012">Acyltransferase</keyword>
<dbReference type="PANTHER" id="PTHR43800">
    <property type="entry name" value="PEPTIDYL-LYSINE N-ACETYLTRANSFERASE YJAB"/>
    <property type="match status" value="1"/>
</dbReference>
<evidence type="ECO:0000313" key="4">
    <source>
        <dbReference type="EMBL" id="GGZ65145.1"/>
    </source>
</evidence>
<dbReference type="SUPFAM" id="SSF55729">
    <property type="entry name" value="Acyl-CoA N-acyltransferases (Nat)"/>
    <property type="match status" value="1"/>
</dbReference>
<dbReference type="Pfam" id="PF00583">
    <property type="entry name" value="Acetyltransf_1"/>
    <property type="match status" value="1"/>
</dbReference>
<keyword evidence="5" id="KW-1185">Reference proteome</keyword>
<gene>
    <name evidence="4" type="ORF">GCM10008101_18640</name>
</gene>
<dbReference type="Gene3D" id="3.40.630.30">
    <property type="match status" value="1"/>
</dbReference>
<dbReference type="InterPro" id="IPR016181">
    <property type="entry name" value="Acyl_CoA_acyltransferase"/>
</dbReference>
<dbReference type="PANTHER" id="PTHR43800:SF1">
    <property type="entry name" value="PEPTIDYL-LYSINE N-ACETYLTRANSFERASE YJAB"/>
    <property type="match status" value="1"/>
</dbReference>
<comment type="caution">
    <text evidence="4">The sequence shown here is derived from an EMBL/GenBank/DDBJ whole genome shotgun (WGS) entry which is preliminary data.</text>
</comment>
<evidence type="ECO:0000259" key="3">
    <source>
        <dbReference type="PROSITE" id="PS51186"/>
    </source>
</evidence>
<evidence type="ECO:0000256" key="2">
    <source>
        <dbReference type="ARBA" id="ARBA00023315"/>
    </source>
</evidence>
<dbReference type="RefSeq" id="WP_229790765.1">
    <property type="nucleotide sequence ID" value="NZ_BMXY01000002.1"/>
</dbReference>
<evidence type="ECO:0000313" key="5">
    <source>
        <dbReference type="Proteomes" id="UP000643403"/>
    </source>
</evidence>
<name>A0ABQ3C351_9GAMM</name>
<evidence type="ECO:0000256" key="1">
    <source>
        <dbReference type="ARBA" id="ARBA00022679"/>
    </source>
</evidence>
<protein>
    <recommendedName>
        <fullName evidence="3">N-acetyltransferase domain-containing protein</fullName>
    </recommendedName>
</protein>
<feature type="domain" description="N-acetyltransferase" evidence="3">
    <location>
        <begin position="48"/>
        <end position="189"/>
    </location>
</feature>
<sequence>MSNARDADILVATVVLPTPWVSTAPMRRLHKTRAAPSWTYRMTAALPLTSRPATEADVPFLLALRRQTMDAHLAATGADTSEAHHFARLRYGFEHACVLELDGRPVGLLKVRRAPEEWEVIQIQLGPELQGKGMGRMLLQQVIEEATAAGAGLKLSVLKANPARRLYERLGFAIVDETTHEYVMRRPRP</sequence>
<dbReference type="CDD" id="cd04301">
    <property type="entry name" value="NAT_SF"/>
    <property type="match status" value="1"/>
</dbReference>
<reference evidence="5" key="1">
    <citation type="journal article" date="2019" name="Int. J. Syst. Evol. Microbiol.">
        <title>The Global Catalogue of Microorganisms (GCM) 10K type strain sequencing project: providing services to taxonomists for standard genome sequencing and annotation.</title>
        <authorList>
            <consortium name="The Broad Institute Genomics Platform"/>
            <consortium name="The Broad Institute Genome Sequencing Center for Infectious Disease"/>
            <person name="Wu L."/>
            <person name="Ma J."/>
        </authorList>
    </citation>
    <scope>NUCLEOTIDE SEQUENCE [LARGE SCALE GENOMIC DNA]</scope>
    <source>
        <strain evidence="5">KCTC 22558</strain>
    </source>
</reference>